<name>A0A8T0DYL1_ARGBR</name>
<evidence type="ECO:0000256" key="7">
    <source>
        <dbReference type="ARBA" id="ARBA00038291"/>
    </source>
</evidence>
<dbReference type="GO" id="GO:0005737">
    <property type="term" value="C:cytoplasm"/>
    <property type="evidence" value="ECO:0007669"/>
    <property type="project" value="UniProtKB-SubCell"/>
</dbReference>
<dbReference type="InterPro" id="IPR036085">
    <property type="entry name" value="PAZ_dom_sf"/>
</dbReference>
<accession>A0A8T0DYL1</accession>
<dbReference type="CDD" id="cd04658">
    <property type="entry name" value="Piwi_piwi-like_Euk"/>
    <property type="match status" value="1"/>
</dbReference>
<feature type="domain" description="Piwi" evidence="10">
    <location>
        <begin position="535"/>
        <end position="830"/>
    </location>
</feature>
<dbReference type="FunFam" id="2.170.260.10:FF:000003">
    <property type="entry name" value="Piwi-like RNA-mediated gene silencing 2"/>
    <property type="match status" value="1"/>
</dbReference>
<dbReference type="PROSITE" id="PS50822">
    <property type="entry name" value="PIWI"/>
    <property type="match status" value="1"/>
</dbReference>
<keyword evidence="2" id="KW-0217">Developmental protein</keyword>
<dbReference type="Pfam" id="PF02171">
    <property type="entry name" value="Piwi"/>
    <property type="match status" value="1"/>
</dbReference>
<evidence type="ECO:0000256" key="3">
    <source>
        <dbReference type="ARBA" id="ARBA00022490"/>
    </source>
</evidence>
<dbReference type="Gene3D" id="3.30.420.10">
    <property type="entry name" value="Ribonuclease H-like superfamily/Ribonuclease H"/>
    <property type="match status" value="1"/>
</dbReference>
<feature type="compositionally biased region" description="Pro residues" evidence="8">
    <location>
        <begin position="42"/>
        <end position="53"/>
    </location>
</feature>
<evidence type="ECO:0000256" key="8">
    <source>
        <dbReference type="SAM" id="MobiDB-lite"/>
    </source>
</evidence>
<dbReference type="AlphaFoldDB" id="A0A8T0DYL1"/>
<dbReference type="InterPro" id="IPR012337">
    <property type="entry name" value="RNaseH-like_sf"/>
</dbReference>
<dbReference type="SMART" id="SM00950">
    <property type="entry name" value="Piwi"/>
    <property type="match status" value="1"/>
</dbReference>
<gene>
    <name evidence="11" type="ORF">HNY73_021540</name>
</gene>
<dbReference type="Gene3D" id="2.170.260.10">
    <property type="entry name" value="paz domain"/>
    <property type="match status" value="1"/>
</dbReference>
<keyword evidence="5" id="KW-0694">RNA-binding</keyword>
<dbReference type="InterPro" id="IPR036397">
    <property type="entry name" value="RNaseH_sf"/>
</dbReference>
<feature type="compositionally biased region" description="Low complexity" evidence="8">
    <location>
        <begin position="21"/>
        <end position="41"/>
    </location>
</feature>
<evidence type="ECO:0000313" key="11">
    <source>
        <dbReference type="EMBL" id="KAF8763346.1"/>
    </source>
</evidence>
<keyword evidence="4" id="KW-0221">Differentiation</keyword>
<dbReference type="Pfam" id="PF02170">
    <property type="entry name" value="PAZ"/>
    <property type="match status" value="1"/>
</dbReference>
<dbReference type="CDD" id="cd02845">
    <property type="entry name" value="PAZ_piwi_like"/>
    <property type="match status" value="1"/>
</dbReference>
<reference evidence="11" key="2">
    <citation type="submission" date="2020-06" db="EMBL/GenBank/DDBJ databases">
        <authorList>
            <person name="Sheffer M."/>
        </authorList>
    </citation>
    <scope>NUCLEOTIDE SEQUENCE</scope>
</reference>
<organism evidence="11 12">
    <name type="scientific">Argiope bruennichi</name>
    <name type="common">Wasp spider</name>
    <name type="synonym">Aranea bruennichi</name>
    <dbReference type="NCBI Taxonomy" id="94029"/>
    <lineage>
        <taxon>Eukaryota</taxon>
        <taxon>Metazoa</taxon>
        <taxon>Ecdysozoa</taxon>
        <taxon>Arthropoda</taxon>
        <taxon>Chelicerata</taxon>
        <taxon>Arachnida</taxon>
        <taxon>Araneae</taxon>
        <taxon>Araneomorphae</taxon>
        <taxon>Entelegynae</taxon>
        <taxon>Araneoidea</taxon>
        <taxon>Araneidae</taxon>
        <taxon>Argiope</taxon>
    </lineage>
</organism>
<comment type="similarity">
    <text evidence="7">Belongs to the argonaute family. Piwi subfamily.</text>
</comment>
<evidence type="ECO:0000256" key="6">
    <source>
        <dbReference type="ARBA" id="ARBA00023158"/>
    </source>
</evidence>
<dbReference type="GO" id="GO:0140965">
    <property type="term" value="P:secondary piRNA processing"/>
    <property type="evidence" value="ECO:0007669"/>
    <property type="project" value="UniProtKB-ARBA"/>
</dbReference>
<dbReference type="EMBL" id="JABXBU010002231">
    <property type="protein sequence ID" value="KAF8763346.1"/>
    <property type="molecule type" value="Genomic_DNA"/>
</dbReference>
<evidence type="ECO:0000259" key="10">
    <source>
        <dbReference type="PROSITE" id="PS50822"/>
    </source>
</evidence>
<dbReference type="FunFam" id="3.30.420.10:FF:000014">
    <property type="entry name" value="Piwi-like RNA-mediated gene silencing 1"/>
    <property type="match status" value="1"/>
</dbReference>
<dbReference type="SUPFAM" id="SSF53098">
    <property type="entry name" value="Ribonuclease H-like"/>
    <property type="match status" value="1"/>
</dbReference>
<evidence type="ECO:0000256" key="5">
    <source>
        <dbReference type="ARBA" id="ARBA00022884"/>
    </source>
</evidence>
<sequence length="844" mass="96810">MADRGDQQRKPRGRGWGRGRAGAARQDAPAQQARRPGQEEVAPPPQMPPPAEVHPPRAGGRRTHRGVPREDPPSQASVAEIQETQLQQSMAAMSIETQYAESAVASGRGRSHQPFVEQATRPANLNDKRGTSGEKIGLMANYFEKFSFSASRAIFSGLELFSTRTTDDETIRLKFKFVAELAPSHPELQRLFNTQMRRNLRHMKYQLLGRHYFDQNAISEIPQFNLQIWQGVITSIRTQEEKLMMSVDTVHKVVRRETALQIITDCARTSDPNYRENVARELVGCVVMTKYNNRTYSVEDVDWNLNPTSTFESKEGPRTYLKYYKQQYDINIQDLKQPLLLCKSKEKEIRGGASVSKAIYLVPELCCMTGLTESMRSNFAMMREMATKTRLDPSQRVKNLQTFINRLSSNENVRREMEAWHLSFADRLVQFPARVLPPERIVLNTQAVNYVQSSGDFSKEMRGKPMYNAMCLDDWLMICPRKEEEKARDFLTNLYKVCPPMGMRVRAPKIFLINDDRPHGYLNAVKENLTEYTKLICFIVSNNKKERYDALKKHTCLDNAVASQVIVARTLAKRNMLMSVATKIGIQLNCKLGGEPWALEIPFKMKAMVIGYDTYHDSSRRGRSAGAFVASMNQSFTQWYSKVTFHSAGGWEELSNYIRINFTAALRKFNQKNNCLPDLILYYRDGVGDGQIPYVIEFEVNPCKAVMKELIKDRSVRFAFTVVNKKINTRFFYPSENTIKNPPPGTLVDHTVTRYDRYDFYLVSQCVRQGTVAPTQYNVIEDTSGLKPEYLQRISYKLTHLYFNWPGTIRVPAPCQYAHKLAFLAGQSLHQEPREELTDTLFYL</sequence>
<dbReference type="GO" id="GO:0030154">
    <property type="term" value="P:cell differentiation"/>
    <property type="evidence" value="ECO:0007669"/>
    <property type="project" value="UniProtKB-KW"/>
</dbReference>
<feature type="domain" description="PAZ" evidence="9">
    <location>
        <begin position="258"/>
        <end position="370"/>
    </location>
</feature>
<proteinExistence type="inferred from homology"/>
<dbReference type="Proteomes" id="UP000807504">
    <property type="component" value="Unassembled WGS sequence"/>
</dbReference>
<dbReference type="Gene3D" id="3.40.50.2300">
    <property type="match status" value="1"/>
</dbReference>
<evidence type="ECO:0000259" key="9">
    <source>
        <dbReference type="PROSITE" id="PS50821"/>
    </source>
</evidence>
<evidence type="ECO:0000256" key="2">
    <source>
        <dbReference type="ARBA" id="ARBA00022473"/>
    </source>
</evidence>
<comment type="subcellular location">
    <subcellularLocation>
        <location evidence="1">Cytoplasm</location>
    </subcellularLocation>
</comment>
<evidence type="ECO:0000313" key="12">
    <source>
        <dbReference type="Proteomes" id="UP000807504"/>
    </source>
</evidence>
<keyword evidence="3" id="KW-0963">Cytoplasm</keyword>
<feature type="region of interest" description="Disordered" evidence="8">
    <location>
        <begin position="1"/>
        <end position="77"/>
    </location>
</feature>
<dbReference type="PROSITE" id="PS50821">
    <property type="entry name" value="PAZ"/>
    <property type="match status" value="1"/>
</dbReference>
<dbReference type="InterPro" id="IPR003165">
    <property type="entry name" value="Piwi"/>
</dbReference>
<dbReference type="GO" id="GO:0003723">
    <property type="term" value="F:RNA binding"/>
    <property type="evidence" value="ECO:0007669"/>
    <property type="project" value="UniProtKB-KW"/>
</dbReference>
<evidence type="ECO:0000256" key="4">
    <source>
        <dbReference type="ARBA" id="ARBA00022782"/>
    </source>
</evidence>
<keyword evidence="6" id="KW-0943">RNA-mediated gene silencing</keyword>
<keyword evidence="12" id="KW-1185">Reference proteome</keyword>
<dbReference type="SUPFAM" id="SSF101690">
    <property type="entry name" value="PAZ domain"/>
    <property type="match status" value="1"/>
</dbReference>
<feature type="region of interest" description="Disordered" evidence="8">
    <location>
        <begin position="103"/>
        <end position="131"/>
    </location>
</feature>
<dbReference type="InterPro" id="IPR003100">
    <property type="entry name" value="PAZ_dom"/>
</dbReference>
<dbReference type="PANTHER" id="PTHR22891">
    <property type="entry name" value="EUKARYOTIC TRANSLATION INITIATION FACTOR 2C"/>
    <property type="match status" value="1"/>
</dbReference>
<comment type="caution">
    <text evidence="11">The sequence shown here is derived from an EMBL/GenBank/DDBJ whole genome shotgun (WGS) entry which is preliminary data.</text>
</comment>
<protein>
    <submittedName>
        <fullName evidence="11">Piwi-like protein 1 like protein</fullName>
    </submittedName>
</protein>
<dbReference type="SMART" id="SM00949">
    <property type="entry name" value="PAZ"/>
    <property type="match status" value="1"/>
</dbReference>
<reference evidence="11" key="1">
    <citation type="journal article" date="2020" name="bioRxiv">
        <title>Chromosome-level reference genome of the European wasp spider Argiope bruennichi: a resource for studies on range expansion and evolutionary adaptation.</title>
        <authorList>
            <person name="Sheffer M.M."/>
            <person name="Hoppe A."/>
            <person name="Krehenwinkel H."/>
            <person name="Uhl G."/>
            <person name="Kuss A.W."/>
            <person name="Jensen L."/>
            <person name="Jensen C."/>
            <person name="Gillespie R.G."/>
            <person name="Hoff K.J."/>
            <person name="Prost S."/>
        </authorList>
    </citation>
    <scope>NUCLEOTIDE SEQUENCE</scope>
</reference>
<evidence type="ECO:0000256" key="1">
    <source>
        <dbReference type="ARBA" id="ARBA00004496"/>
    </source>
</evidence>